<keyword evidence="2" id="KW-1185">Reference proteome</keyword>
<protein>
    <submittedName>
        <fullName evidence="1">Uncharacterized protein</fullName>
    </submittedName>
</protein>
<evidence type="ECO:0000313" key="1">
    <source>
        <dbReference type="EMBL" id="KAJ7410123.1"/>
    </source>
</evidence>
<dbReference type="EMBL" id="WHWB01034428">
    <property type="protein sequence ID" value="KAJ7410123.1"/>
    <property type="molecule type" value="Genomic_DNA"/>
</dbReference>
<sequence>MPSWKGPKRIIKSNSKSLCTVTYQGANRLGSSRADMIIVFLVTQVGEEEKGGLPLRGDFLNMQSLSIPAENHSTQENLGERRLDNALNAHLMPENHGIE</sequence>
<evidence type="ECO:0000313" key="2">
    <source>
        <dbReference type="Proteomes" id="UP001145742"/>
    </source>
</evidence>
<dbReference type="Proteomes" id="UP001145742">
    <property type="component" value="Unassembled WGS sequence"/>
</dbReference>
<name>A0ABQ9CVP8_9PASS</name>
<comment type="caution">
    <text evidence="1">The sequence shown here is derived from an EMBL/GenBank/DDBJ whole genome shotgun (WGS) entry which is preliminary data.</text>
</comment>
<organism evidence="1 2">
    <name type="scientific">Willisornis vidua</name>
    <name type="common">Xingu scale-backed antbird</name>
    <dbReference type="NCBI Taxonomy" id="1566151"/>
    <lineage>
        <taxon>Eukaryota</taxon>
        <taxon>Metazoa</taxon>
        <taxon>Chordata</taxon>
        <taxon>Craniata</taxon>
        <taxon>Vertebrata</taxon>
        <taxon>Euteleostomi</taxon>
        <taxon>Archelosauria</taxon>
        <taxon>Archosauria</taxon>
        <taxon>Dinosauria</taxon>
        <taxon>Saurischia</taxon>
        <taxon>Theropoda</taxon>
        <taxon>Coelurosauria</taxon>
        <taxon>Aves</taxon>
        <taxon>Neognathae</taxon>
        <taxon>Neoaves</taxon>
        <taxon>Telluraves</taxon>
        <taxon>Australaves</taxon>
        <taxon>Passeriformes</taxon>
        <taxon>Thamnophilidae</taxon>
        <taxon>Willisornis</taxon>
    </lineage>
</organism>
<accession>A0ABQ9CVP8</accession>
<reference evidence="1" key="1">
    <citation type="submission" date="2019-10" db="EMBL/GenBank/DDBJ databases">
        <authorList>
            <person name="Soares A.E.R."/>
            <person name="Aleixo A."/>
            <person name="Schneider P."/>
            <person name="Miyaki C.Y."/>
            <person name="Schneider M.P."/>
            <person name="Mello C."/>
            <person name="Vasconcelos A.T.R."/>
        </authorList>
    </citation>
    <scope>NUCLEOTIDE SEQUENCE</scope>
    <source>
        <tissue evidence="1">Muscle</tissue>
    </source>
</reference>
<gene>
    <name evidence="1" type="ORF">WISP_110908</name>
</gene>
<proteinExistence type="predicted"/>